<dbReference type="Proteomes" id="UP000282759">
    <property type="component" value="Unassembled WGS sequence"/>
</dbReference>
<proteinExistence type="predicted"/>
<keyword evidence="2" id="KW-0378">Hydrolase</keyword>
<dbReference type="PANTHER" id="PTHR46825:SF9">
    <property type="entry name" value="BETA-LACTAMASE-RELATED DOMAIN-CONTAINING PROTEIN"/>
    <property type="match status" value="1"/>
</dbReference>
<dbReference type="InterPro" id="IPR012338">
    <property type="entry name" value="Beta-lactam/transpept-like"/>
</dbReference>
<reference evidence="2 3" key="1">
    <citation type="submission" date="2019-01" db="EMBL/GenBank/DDBJ databases">
        <authorList>
            <person name="Chen W.-M."/>
        </authorList>
    </citation>
    <scope>NUCLEOTIDE SEQUENCE [LARGE SCALE GENOMIC DNA]</scope>
    <source>
        <strain evidence="2 3">YBJ-36</strain>
    </source>
</reference>
<comment type="caution">
    <text evidence="2">The sequence shown here is derived from an EMBL/GenBank/DDBJ whole genome shotgun (WGS) entry which is preliminary data.</text>
</comment>
<protein>
    <submittedName>
        <fullName evidence="2">Class A beta-lactamase-related serine hydrolase</fullName>
    </submittedName>
</protein>
<accession>A0A437MG02</accession>
<dbReference type="AlphaFoldDB" id="A0A437MG02"/>
<dbReference type="PROSITE" id="PS51257">
    <property type="entry name" value="PROKAR_LIPOPROTEIN"/>
    <property type="match status" value="1"/>
</dbReference>
<sequence length="440" mass="48874">MRKISLALLVLITAGCFTACGQIFNKSRLDSLLNALEQNNKGMGTLVLSKDGKVIYQKSTGYESVVQGVKASAVTRYRIGSITKMFTAVIVFQLIEEGKLSLDTRLSEYYPQVPNADKITIRLMLNHRSGLHNFTDSAYTTYYTQPKTHEQLVQIFATQTPDFEPDAKASYSNTNFVLLGYIAEKITGKKYSWLLKSRITDKIGLKDTYYGGKVDLKVHEAASYRYAGGWQEEAQTDMSIPGGAGAIVSTPVALTKFIEALFAGKLVSLKSLEVMKTLKDNYGSAMFRYNFDNKLGYGHNGGIDEFKSTLSYFPEEKLTIAYCSNGMNYNMNNIVLGALSIYFGKPFQIPSFKIIEVSAEELSKYVGNYVSDQLPLKISITQKEGVLTAQATGQSAFPLDAADKDKFTFEPAGIVMEFAPEKGEMTLKQNGRSFLYIKEK</sequence>
<dbReference type="PANTHER" id="PTHR46825">
    <property type="entry name" value="D-ALANYL-D-ALANINE-CARBOXYPEPTIDASE/ENDOPEPTIDASE AMPH"/>
    <property type="match status" value="1"/>
</dbReference>
<dbReference type="Pfam" id="PF00144">
    <property type="entry name" value="Beta-lactamase"/>
    <property type="match status" value="1"/>
</dbReference>
<evidence type="ECO:0000313" key="2">
    <source>
        <dbReference type="EMBL" id="RVT96574.1"/>
    </source>
</evidence>
<gene>
    <name evidence="2" type="ORF">EOD41_19890</name>
</gene>
<evidence type="ECO:0000313" key="3">
    <source>
        <dbReference type="Proteomes" id="UP000282759"/>
    </source>
</evidence>
<dbReference type="Gene3D" id="3.40.710.10">
    <property type="entry name" value="DD-peptidase/beta-lactamase superfamily"/>
    <property type="match status" value="1"/>
</dbReference>
<feature type="domain" description="Beta-lactamase-related" evidence="1">
    <location>
        <begin position="46"/>
        <end position="331"/>
    </location>
</feature>
<dbReference type="RefSeq" id="WP_127708385.1">
    <property type="nucleotide sequence ID" value="NZ_SACK01000014.1"/>
</dbReference>
<dbReference type="InterPro" id="IPR050491">
    <property type="entry name" value="AmpC-like"/>
</dbReference>
<dbReference type="OrthoDB" id="9793489at2"/>
<name>A0A437MG02_9SPHI</name>
<dbReference type="InterPro" id="IPR001466">
    <property type="entry name" value="Beta-lactam-related"/>
</dbReference>
<dbReference type="GO" id="GO:0016787">
    <property type="term" value="F:hydrolase activity"/>
    <property type="evidence" value="ECO:0007669"/>
    <property type="project" value="UniProtKB-KW"/>
</dbReference>
<dbReference type="SUPFAM" id="SSF56601">
    <property type="entry name" value="beta-lactamase/transpeptidase-like"/>
    <property type="match status" value="1"/>
</dbReference>
<dbReference type="EMBL" id="SACK01000014">
    <property type="protein sequence ID" value="RVT96574.1"/>
    <property type="molecule type" value="Genomic_DNA"/>
</dbReference>
<keyword evidence="3" id="KW-1185">Reference proteome</keyword>
<organism evidence="2 3">
    <name type="scientific">Mucilaginibacter limnophilus</name>
    <dbReference type="NCBI Taxonomy" id="1932778"/>
    <lineage>
        <taxon>Bacteria</taxon>
        <taxon>Pseudomonadati</taxon>
        <taxon>Bacteroidota</taxon>
        <taxon>Sphingobacteriia</taxon>
        <taxon>Sphingobacteriales</taxon>
        <taxon>Sphingobacteriaceae</taxon>
        <taxon>Mucilaginibacter</taxon>
    </lineage>
</organism>
<evidence type="ECO:0000259" key="1">
    <source>
        <dbReference type="Pfam" id="PF00144"/>
    </source>
</evidence>